<comment type="caution">
    <text evidence="6">The sequence shown here is derived from an EMBL/GenBank/DDBJ whole genome shotgun (WGS) entry which is preliminary data.</text>
</comment>
<evidence type="ECO:0000259" key="5">
    <source>
        <dbReference type="PROSITE" id="PS50600"/>
    </source>
</evidence>
<organism evidence="6 7">
    <name type="scientific">Brassica carinata</name>
    <name type="common">Ethiopian mustard</name>
    <name type="synonym">Abyssinian cabbage</name>
    <dbReference type="NCBI Taxonomy" id="52824"/>
    <lineage>
        <taxon>Eukaryota</taxon>
        <taxon>Viridiplantae</taxon>
        <taxon>Streptophyta</taxon>
        <taxon>Embryophyta</taxon>
        <taxon>Tracheophyta</taxon>
        <taxon>Spermatophyta</taxon>
        <taxon>Magnoliopsida</taxon>
        <taxon>eudicotyledons</taxon>
        <taxon>Gunneridae</taxon>
        <taxon>Pentapetalae</taxon>
        <taxon>rosids</taxon>
        <taxon>malvids</taxon>
        <taxon>Brassicales</taxon>
        <taxon>Brassicaceae</taxon>
        <taxon>Brassiceae</taxon>
        <taxon>Brassica</taxon>
    </lineage>
</organism>
<feature type="compositionally biased region" description="Basic and acidic residues" evidence="4">
    <location>
        <begin position="185"/>
        <end position="198"/>
    </location>
</feature>
<keyword evidence="2" id="KW-0645">Protease</keyword>
<dbReference type="EMBL" id="JAAMPC010000003">
    <property type="protein sequence ID" value="KAG2320498.1"/>
    <property type="molecule type" value="Genomic_DNA"/>
</dbReference>
<dbReference type="InterPro" id="IPR038765">
    <property type="entry name" value="Papain-like_cys_pep_sf"/>
</dbReference>
<accession>A0A8X8B3P2</accession>
<reference evidence="6 7" key="1">
    <citation type="submission" date="2020-02" db="EMBL/GenBank/DDBJ databases">
        <authorList>
            <person name="Ma Q."/>
            <person name="Huang Y."/>
            <person name="Song X."/>
            <person name="Pei D."/>
        </authorList>
    </citation>
    <scope>NUCLEOTIDE SEQUENCE [LARGE SCALE GENOMIC DNA]</scope>
    <source>
        <strain evidence="6">Sxm20200214</strain>
        <tissue evidence="6">Leaf</tissue>
    </source>
</reference>
<evidence type="ECO:0000256" key="2">
    <source>
        <dbReference type="ARBA" id="ARBA00022670"/>
    </source>
</evidence>
<comment type="similarity">
    <text evidence="1">Belongs to the peptidase C48 family.</text>
</comment>
<evidence type="ECO:0000256" key="1">
    <source>
        <dbReference type="ARBA" id="ARBA00005234"/>
    </source>
</evidence>
<feature type="domain" description="Ubiquitin-like protease family profile" evidence="5">
    <location>
        <begin position="290"/>
        <end position="475"/>
    </location>
</feature>
<evidence type="ECO:0000256" key="4">
    <source>
        <dbReference type="SAM" id="MobiDB-lite"/>
    </source>
</evidence>
<feature type="region of interest" description="Disordered" evidence="4">
    <location>
        <begin position="181"/>
        <end position="218"/>
    </location>
</feature>
<dbReference type="Gene3D" id="3.40.395.10">
    <property type="entry name" value="Adenoviral Proteinase, Chain A"/>
    <property type="match status" value="1"/>
</dbReference>
<dbReference type="GO" id="GO:0008234">
    <property type="term" value="F:cysteine-type peptidase activity"/>
    <property type="evidence" value="ECO:0007669"/>
    <property type="project" value="InterPro"/>
</dbReference>
<evidence type="ECO:0000256" key="3">
    <source>
        <dbReference type="ARBA" id="ARBA00022801"/>
    </source>
</evidence>
<dbReference type="Proteomes" id="UP000886595">
    <property type="component" value="Unassembled WGS sequence"/>
</dbReference>
<protein>
    <recommendedName>
        <fullName evidence="5">Ubiquitin-like protease family profile domain-containing protein</fullName>
    </recommendedName>
</protein>
<evidence type="ECO:0000313" key="6">
    <source>
        <dbReference type="EMBL" id="KAG2320498.1"/>
    </source>
</evidence>
<feature type="compositionally biased region" description="Polar residues" evidence="4">
    <location>
        <begin position="199"/>
        <end position="208"/>
    </location>
</feature>
<name>A0A8X8B3P2_BRACI</name>
<sequence>MGFKGPRCCHCRDHETIAWTAPGSRRWPNGSGRAFVSFIGGDRFLDLIVAAFLRGLSSDLFSVISVTGNGDMFLHNDYMFKDEMVDERVSLLLDRIKNKFDWSNTEWPIIEPEETGMEEADTQNKGEQVDKSVDDTDVASDVETSTVNVSGKGKRKIHDEGAETRKKKLLYRMGKMESEVSQLRDAMRLSDERAETSKSEAGQDQAPSHSKDEEAPPKSLHLRAKLHLRANAAGKNIAVETNLFDFGLSTQDVGDLSQATFVDGFDLSQVKVEKDLKSRPFDIPLRCGPTILDSVIAKLLMDPSEWLHNWEIDAAMFVFRERTSLNRWKPYRVAFMTTVFSNMIKKEYSLFKNGRRKYNLHNLLVQYGKGVLPPHGVTHEIWNVDVDRLYVPVHISGNHWVALFISFATRSIDVFDCSSRRSYPEVEAFAHMIPRIVKAVQPANQQNDFLVGPYTVEYDVKVHSSSVSLFQLPQL</sequence>
<feature type="region of interest" description="Disordered" evidence="4">
    <location>
        <begin position="142"/>
        <end position="161"/>
    </location>
</feature>
<dbReference type="GO" id="GO:0006508">
    <property type="term" value="P:proteolysis"/>
    <property type="evidence" value="ECO:0007669"/>
    <property type="project" value="UniProtKB-KW"/>
</dbReference>
<dbReference type="PROSITE" id="PS50600">
    <property type="entry name" value="ULP_PROTEASE"/>
    <property type="match status" value="1"/>
</dbReference>
<dbReference type="Pfam" id="PF02902">
    <property type="entry name" value="Peptidase_C48"/>
    <property type="match status" value="1"/>
</dbReference>
<keyword evidence="3" id="KW-0378">Hydrolase</keyword>
<dbReference type="AlphaFoldDB" id="A0A8X8B3P2"/>
<dbReference type="InterPro" id="IPR003653">
    <property type="entry name" value="Peptidase_C48_C"/>
</dbReference>
<gene>
    <name evidence="6" type="ORF">Bca52824_013711</name>
</gene>
<dbReference type="SUPFAM" id="SSF54001">
    <property type="entry name" value="Cysteine proteinases"/>
    <property type="match status" value="1"/>
</dbReference>
<evidence type="ECO:0000313" key="7">
    <source>
        <dbReference type="Proteomes" id="UP000886595"/>
    </source>
</evidence>
<proteinExistence type="inferred from homology"/>
<keyword evidence="7" id="KW-1185">Reference proteome</keyword>